<evidence type="ECO:0000256" key="6">
    <source>
        <dbReference type="SAM" id="Phobius"/>
    </source>
</evidence>
<dbReference type="SUPFAM" id="SSF103473">
    <property type="entry name" value="MFS general substrate transporter"/>
    <property type="match status" value="1"/>
</dbReference>
<evidence type="ECO:0000256" key="2">
    <source>
        <dbReference type="ARBA" id="ARBA00022448"/>
    </source>
</evidence>
<keyword evidence="2" id="KW-0813">Transport</keyword>
<feature type="transmembrane region" description="Helical" evidence="6">
    <location>
        <begin position="422"/>
        <end position="441"/>
    </location>
</feature>
<dbReference type="GO" id="GO:0005886">
    <property type="term" value="C:plasma membrane"/>
    <property type="evidence" value="ECO:0007669"/>
    <property type="project" value="UniProtKB-SubCell"/>
</dbReference>
<keyword evidence="9" id="KW-1185">Reference proteome</keyword>
<feature type="transmembrane region" description="Helical" evidence="6">
    <location>
        <begin position="376"/>
        <end position="402"/>
    </location>
</feature>
<keyword evidence="5 6" id="KW-0472">Membrane</keyword>
<feature type="transmembrane region" description="Helical" evidence="6">
    <location>
        <begin position="163"/>
        <end position="180"/>
    </location>
</feature>
<dbReference type="InterPro" id="IPR011701">
    <property type="entry name" value="MFS"/>
</dbReference>
<feature type="transmembrane region" description="Helical" evidence="6">
    <location>
        <begin position="77"/>
        <end position="100"/>
    </location>
</feature>
<evidence type="ECO:0000256" key="3">
    <source>
        <dbReference type="ARBA" id="ARBA00022692"/>
    </source>
</evidence>
<feature type="domain" description="Major facilitator superfamily (MFS) profile" evidence="7">
    <location>
        <begin position="11"/>
        <end position="448"/>
    </location>
</feature>
<evidence type="ECO:0000256" key="1">
    <source>
        <dbReference type="ARBA" id="ARBA00004651"/>
    </source>
</evidence>
<name>A0A2V3W4X5_9BACI</name>
<evidence type="ECO:0000256" key="5">
    <source>
        <dbReference type="ARBA" id="ARBA00023136"/>
    </source>
</evidence>
<evidence type="ECO:0000259" key="7">
    <source>
        <dbReference type="PROSITE" id="PS50850"/>
    </source>
</evidence>
<dbReference type="Gene3D" id="1.20.1250.20">
    <property type="entry name" value="MFS general substrate transporter like domains"/>
    <property type="match status" value="1"/>
</dbReference>
<feature type="transmembrane region" description="Helical" evidence="6">
    <location>
        <begin position="12"/>
        <end position="35"/>
    </location>
</feature>
<feature type="transmembrane region" description="Helical" evidence="6">
    <location>
        <begin position="284"/>
        <end position="304"/>
    </location>
</feature>
<sequence length="462" mass="49896">MDNSIKSSDKLLGVLVFALIFSVMNGTMFNVALPIIGEEFNLIPSQVSWVMTSYMVIYAIGSVVYGKLADKYQLKDLLTFGLLLFSIGSIIGMLAADYWMVVLGRILQAAGAAVLPATAMIIPIRYFPPEKRGRALGTSAVGLALGSALGPVVAGLISSLGSWRMLFLFSLISLITLPFFRKYLVDDKREASNIDILGGSLLAATVALFLLAITQSYWLLFVAGAIVLALFIIRIKAAPNPFIEPGLFSNKSFSIGLFIAFMTTSMNFGITFMTPQYLATLNNLSPGSIGFVLFPAAIIAAMLGRKGGKLADESGNNILFTVASFMMFLCFALLSSFVGVSPYVIAVILIAGNVGQTFMQVAMSNTISRTLAKEQVGVGMGLFSMLNFISGAISMSVIGKMLDTRQTALHLNPFVTNENAYVYSNIFVVMCLGIISIFWLYHVQFATTNKSILANNIKREEG</sequence>
<organism evidence="8 9">
    <name type="scientific">Pseudogracilibacillus auburnensis</name>
    <dbReference type="NCBI Taxonomy" id="1494959"/>
    <lineage>
        <taxon>Bacteria</taxon>
        <taxon>Bacillati</taxon>
        <taxon>Bacillota</taxon>
        <taxon>Bacilli</taxon>
        <taxon>Bacillales</taxon>
        <taxon>Bacillaceae</taxon>
        <taxon>Pseudogracilibacillus</taxon>
    </lineage>
</organism>
<keyword evidence="3 6" id="KW-0812">Transmembrane</keyword>
<dbReference type="InterPro" id="IPR036259">
    <property type="entry name" value="MFS_trans_sf"/>
</dbReference>
<feature type="transmembrane region" description="Helical" evidence="6">
    <location>
        <begin position="106"/>
        <end position="124"/>
    </location>
</feature>
<dbReference type="Pfam" id="PF07690">
    <property type="entry name" value="MFS_1"/>
    <property type="match status" value="1"/>
</dbReference>
<proteinExistence type="predicted"/>
<evidence type="ECO:0000256" key="4">
    <source>
        <dbReference type="ARBA" id="ARBA00022989"/>
    </source>
</evidence>
<dbReference type="PRINTS" id="PR01036">
    <property type="entry name" value="TCRTETB"/>
</dbReference>
<evidence type="ECO:0000313" key="9">
    <source>
        <dbReference type="Proteomes" id="UP000247978"/>
    </source>
</evidence>
<dbReference type="PROSITE" id="PS50850">
    <property type="entry name" value="MFS"/>
    <property type="match status" value="1"/>
</dbReference>
<dbReference type="InterPro" id="IPR020846">
    <property type="entry name" value="MFS_dom"/>
</dbReference>
<dbReference type="GO" id="GO:0022857">
    <property type="term" value="F:transmembrane transporter activity"/>
    <property type="evidence" value="ECO:0007669"/>
    <property type="project" value="InterPro"/>
</dbReference>
<feature type="transmembrane region" description="Helical" evidence="6">
    <location>
        <begin position="47"/>
        <end position="65"/>
    </location>
</feature>
<gene>
    <name evidence="8" type="ORF">DFR56_104244</name>
</gene>
<feature type="transmembrane region" description="Helical" evidence="6">
    <location>
        <begin position="136"/>
        <end position="157"/>
    </location>
</feature>
<dbReference type="AlphaFoldDB" id="A0A2V3W4X5"/>
<dbReference type="CDD" id="cd17321">
    <property type="entry name" value="MFS_MMR_MDR_like"/>
    <property type="match status" value="1"/>
</dbReference>
<feature type="transmembrane region" description="Helical" evidence="6">
    <location>
        <begin position="192"/>
        <end position="211"/>
    </location>
</feature>
<dbReference type="Proteomes" id="UP000247978">
    <property type="component" value="Unassembled WGS sequence"/>
</dbReference>
<keyword evidence="4 6" id="KW-1133">Transmembrane helix</keyword>
<dbReference type="PANTHER" id="PTHR42718:SF9">
    <property type="entry name" value="MAJOR FACILITATOR SUPERFAMILY MULTIDRUG TRANSPORTER MFSC"/>
    <property type="match status" value="1"/>
</dbReference>
<feature type="transmembrane region" description="Helical" evidence="6">
    <location>
        <begin position="217"/>
        <end position="235"/>
    </location>
</feature>
<protein>
    <submittedName>
        <fullName evidence="8">DHA2 family metal-tetracycline-proton antiporter-like MFS transporter</fullName>
    </submittedName>
</protein>
<dbReference type="Gene3D" id="1.20.1720.10">
    <property type="entry name" value="Multidrug resistance protein D"/>
    <property type="match status" value="1"/>
</dbReference>
<dbReference type="OrthoDB" id="2403626at2"/>
<feature type="transmembrane region" description="Helical" evidence="6">
    <location>
        <begin position="316"/>
        <end position="337"/>
    </location>
</feature>
<evidence type="ECO:0000313" key="8">
    <source>
        <dbReference type="EMBL" id="PXW88091.1"/>
    </source>
</evidence>
<accession>A0A2V3W4X5</accession>
<comment type="subcellular location">
    <subcellularLocation>
        <location evidence="1">Cell membrane</location>
        <topology evidence="1">Multi-pass membrane protein</topology>
    </subcellularLocation>
</comment>
<comment type="caution">
    <text evidence="8">The sequence shown here is derived from an EMBL/GenBank/DDBJ whole genome shotgun (WGS) entry which is preliminary data.</text>
</comment>
<reference evidence="8 9" key="1">
    <citation type="submission" date="2018-05" db="EMBL/GenBank/DDBJ databases">
        <title>Genomic Encyclopedia of Type Strains, Phase IV (KMG-IV): sequencing the most valuable type-strain genomes for metagenomic binning, comparative biology and taxonomic classification.</title>
        <authorList>
            <person name="Goeker M."/>
        </authorList>
    </citation>
    <scope>NUCLEOTIDE SEQUENCE [LARGE SCALE GENOMIC DNA]</scope>
    <source>
        <strain evidence="8 9">DSM 28556</strain>
    </source>
</reference>
<dbReference type="RefSeq" id="WP_110394905.1">
    <property type="nucleotide sequence ID" value="NZ_JBHUHB010000001.1"/>
</dbReference>
<feature type="transmembrane region" description="Helical" evidence="6">
    <location>
        <begin position="343"/>
        <end position="364"/>
    </location>
</feature>
<dbReference type="EMBL" id="QJJQ01000004">
    <property type="protein sequence ID" value="PXW88091.1"/>
    <property type="molecule type" value="Genomic_DNA"/>
</dbReference>
<feature type="transmembrane region" description="Helical" evidence="6">
    <location>
        <begin position="255"/>
        <end position="278"/>
    </location>
</feature>
<dbReference type="PANTHER" id="PTHR42718">
    <property type="entry name" value="MAJOR FACILITATOR SUPERFAMILY MULTIDRUG TRANSPORTER MFSC"/>
    <property type="match status" value="1"/>
</dbReference>